<organism evidence="3 4">
    <name type="scientific">Limnochorda pilosa</name>
    <dbReference type="NCBI Taxonomy" id="1555112"/>
    <lineage>
        <taxon>Bacteria</taxon>
        <taxon>Bacillati</taxon>
        <taxon>Bacillota</taxon>
        <taxon>Limnochordia</taxon>
        <taxon>Limnochordales</taxon>
        <taxon>Limnochordaceae</taxon>
        <taxon>Limnochorda</taxon>
    </lineage>
</organism>
<feature type="domain" description="AB hydrolase-1" evidence="2">
    <location>
        <begin position="24"/>
        <end position="131"/>
    </location>
</feature>
<evidence type="ECO:0000256" key="1">
    <source>
        <dbReference type="ARBA" id="ARBA00022801"/>
    </source>
</evidence>
<dbReference type="Pfam" id="PF00561">
    <property type="entry name" value="Abhydrolase_1"/>
    <property type="match status" value="1"/>
</dbReference>
<dbReference type="PANTHER" id="PTHR43798">
    <property type="entry name" value="MONOACYLGLYCEROL LIPASE"/>
    <property type="match status" value="1"/>
</dbReference>
<proteinExistence type="predicted"/>
<protein>
    <recommendedName>
        <fullName evidence="2">AB hydrolase-1 domain-containing protein</fullName>
    </recommendedName>
</protein>
<sequence length="258" mass="28339">MSTSFATSIDGHRIAYDVSGSGAPIVLLHGGGRDRQDWHTAGYVERLKRNFRVITVDIRGNGESDRPIDATSYTTDRHCQDILAVADAVGIERFAVWGFSYGANVGRYLAAQSARVTKFVMVGIPFGPAAPGDFGQFIRGLRDHWAPILQARADGTLNLQSLSPEDQTRLQTGEILLRLAWLTAMLGWAPVEPGDVLCPTLWLVGTRNDPALASTEEYGPVLSQTKVRVQLMEALNHRQEFTEIDKVLPPVLAFVQPQ</sequence>
<dbReference type="PANTHER" id="PTHR43798:SF31">
    <property type="entry name" value="AB HYDROLASE SUPERFAMILY PROTEIN YCLE"/>
    <property type="match status" value="1"/>
</dbReference>
<dbReference type="InterPro" id="IPR029058">
    <property type="entry name" value="AB_hydrolase_fold"/>
</dbReference>
<dbReference type="AlphaFoldDB" id="A0A0K2SI56"/>
<dbReference type="OrthoDB" id="9775557at2"/>
<accession>A0A0K2SI56</accession>
<reference evidence="4" key="1">
    <citation type="submission" date="2015-07" db="EMBL/GenBank/DDBJ databases">
        <title>Complete genome sequence and phylogenetic analysis of Limnochorda pilosa.</title>
        <authorList>
            <person name="Watanabe M."/>
            <person name="Kojima H."/>
            <person name="Fukui M."/>
        </authorList>
    </citation>
    <scope>NUCLEOTIDE SEQUENCE [LARGE SCALE GENOMIC DNA]</scope>
    <source>
        <strain evidence="4">HC45</strain>
    </source>
</reference>
<dbReference type="Gene3D" id="3.40.50.1820">
    <property type="entry name" value="alpha/beta hydrolase"/>
    <property type="match status" value="1"/>
</dbReference>
<keyword evidence="1" id="KW-0378">Hydrolase</keyword>
<dbReference type="InterPro" id="IPR050266">
    <property type="entry name" value="AB_hydrolase_sf"/>
</dbReference>
<dbReference type="GO" id="GO:0016020">
    <property type="term" value="C:membrane"/>
    <property type="evidence" value="ECO:0007669"/>
    <property type="project" value="TreeGrafter"/>
</dbReference>
<evidence type="ECO:0000259" key="2">
    <source>
        <dbReference type="Pfam" id="PF00561"/>
    </source>
</evidence>
<reference evidence="4" key="2">
    <citation type="journal article" date="2016" name="Int. J. Syst. Evol. Microbiol.">
        <title>Complete genome sequence and cell structure of Limnochorda pilosa, a Gram-negative spore-former within the phylum Firmicutes.</title>
        <authorList>
            <person name="Watanabe M."/>
            <person name="Kojima H."/>
            <person name="Fukui M."/>
        </authorList>
    </citation>
    <scope>NUCLEOTIDE SEQUENCE [LARGE SCALE GENOMIC DNA]</scope>
    <source>
        <strain evidence="4">HC45</strain>
    </source>
</reference>
<keyword evidence="4" id="KW-1185">Reference proteome</keyword>
<dbReference type="InterPro" id="IPR000073">
    <property type="entry name" value="AB_hydrolase_1"/>
</dbReference>
<gene>
    <name evidence="3" type="ORF">LIP_0954</name>
</gene>
<name>A0A0K2SI56_LIMPI</name>
<evidence type="ECO:0000313" key="4">
    <source>
        <dbReference type="Proteomes" id="UP000065807"/>
    </source>
</evidence>
<dbReference type="Proteomes" id="UP000065807">
    <property type="component" value="Chromosome"/>
</dbReference>
<dbReference type="EMBL" id="AP014924">
    <property type="protein sequence ID" value="BAS26811.1"/>
    <property type="molecule type" value="Genomic_DNA"/>
</dbReference>
<evidence type="ECO:0000313" key="3">
    <source>
        <dbReference type="EMBL" id="BAS26811.1"/>
    </source>
</evidence>
<dbReference type="STRING" id="1555112.LIP_0954"/>
<dbReference type="KEGG" id="lpil:LIP_0954"/>
<dbReference type="RefSeq" id="WP_082725851.1">
    <property type="nucleotide sequence ID" value="NZ_AP014924.1"/>
</dbReference>
<dbReference type="GO" id="GO:0016787">
    <property type="term" value="F:hydrolase activity"/>
    <property type="evidence" value="ECO:0007669"/>
    <property type="project" value="UniProtKB-KW"/>
</dbReference>
<dbReference type="SUPFAM" id="SSF53474">
    <property type="entry name" value="alpha/beta-Hydrolases"/>
    <property type="match status" value="1"/>
</dbReference>